<reference evidence="2" key="1">
    <citation type="journal article" date="2013" name="Science">
        <title>The Amborella genome and the evolution of flowering plants.</title>
        <authorList>
            <consortium name="Amborella Genome Project"/>
        </authorList>
    </citation>
    <scope>NUCLEOTIDE SEQUENCE [LARGE SCALE GENOMIC DNA]</scope>
</reference>
<evidence type="ECO:0000313" key="1">
    <source>
        <dbReference type="EMBL" id="ERN16784.1"/>
    </source>
</evidence>
<name>U5D2X5_AMBTC</name>
<dbReference type="Proteomes" id="UP000017836">
    <property type="component" value="Unassembled WGS sequence"/>
</dbReference>
<proteinExistence type="predicted"/>
<accession>U5D2X5</accession>
<dbReference type="EMBL" id="KI392405">
    <property type="protein sequence ID" value="ERN16784.1"/>
    <property type="molecule type" value="Genomic_DNA"/>
</dbReference>
<protein>
    <submittedName>
        <fullName evidence="1">Uncharacterized protein</fullName>
    </submittedName>
</protein>
<dbReference type="HOGENOM" id="CLU_1542152_0_0_1"/>
<dbReference type="Gramene" id="ERN16784">
    <property type="protein sequence ID" value="ERN16784"/>
    <property type="gene ID" value="AMTR_s00057p00078460"/>
</dbReference>
<organism evidence="1 2">
    <name type="scientific">Amborella trichopoda</name>
    <dbReference type="NCBI Taxonomy" id="13333"/>
    <lineage>
        <taxon>Eukaryota</taxon>
        <taxon>Viridiplantae</taxon>
        <taxon>Streptophyta</taxon>
        <taxon>Embryophyta</taxon>
        <taxon>Tracheophyta</taxon>
        <taxon>Spermatophyta</taxon>
        <taxon>Magnoliopsida</taxon>
        <taxon>Amborellales</taxon>
        <taxon>Amborellaceae</taxon>
        <taxon>Amborella</taxon>
    </lineage>
</organism>
<gene>
    <name evidence="1" type="ORF">AMTR_s00057p00078460</name>
</gene>
<keyword evidence="2" id="KW-1185">Reference proteome</keyword>
<sequence>MEGEEYQSCIALPRIEDSASISELKLVGWGERVCLIRGLQLGKLTIWRLSQEKKWEMEIRVRLRVTSDFTITDISRMQIVMHNHCLIIAHVKRFAEPLAEFSLFDLRIGKLKWCYASECDSFFNLLPVIQTSPADDQFPHIHNIVAEQLHQESWWLFRLFKNKVKKVTPLKFIG</sequence>
<dbReference type="AlphaFoldDB" id="U5D2X5"/>
<evidence type="ECO:0000313" key="2">
    <source>
        <dbReference type="Proteomes" id="UP000017836"/>
    </source>
</evidence>